<evidence type="ECO:0000313" key="9">
    <source>
        <dbReference type="EMBL" id="KAF4479268.1"/>
    </source>
</evidence>
<accession>A0A7J6IRD5</accession>
<evidence type="ECO:0000313" key="10">
    <source>
        <dbReference type="Proteomes" id="UP000011096"/>
    </source>
</evidence>
<organism evidence="9 10">
    <name type="scientific">Colletotrichum fructicola (strain Nara gc5)</name>
    <name type="common">Anthracnose fungus</name>
    <name type="synonym">Colletotrichum gloeosporioides (strain Nara gc5)</name>
    <dbReference type="NCBI Taxonomy" id="1213859"/>
    <lineage>
        <taxon>Eukaryota</taxon>
        <taxon>Fungi</taxon>
        <taxon>Dikarya</taxon>
        <taxon>Ascomycota</taxon>
        <taxon>Pezizomycotina</taxon>
        <taxon>Sordariomycetes</taxon>
        <taxon>Hypocreomycetidae</taxon>
        <taxon>Glomerellales</taxon>
        <taxon>Glomerellaceae</taxon>
        <taxon>Colletotrichum</taxon>
        <taxon>Colletotrichum gloeosporioides species complex</taxon>
    </lineage>
</organism>
<evidence type="ECO:0000256" key="7">
    <source>
        <dbReference type="SAM" id="Phobius"/>
    </source>
</evidence>
<dbReference type="AlphaFoldDB" id="A0A7J6IRD5"/>
<evidence type="ECO:0000256" key="5">
    <source>
        <dbReference type="ARBA" id="ARBA00038359"/>
    </source>
</evidence>
<keyword evidence="10" id="KW-1185">Reference proteome</keyword>
<keyword evidence="3 7" id="KW-1133">Transmembrane helix</keyword>
<feature type="transmembrane region" description="Helical" evidence="7">
    <location>
        <begin position="104"/>
        <end position="127"/>
    </location>
</feature>
<keyword evidence="2 7" id="KW-0812">Transmembrane</keyword>
<keyword evidence="4 7" id="KW-0472">Membrane</keyword>
<dbReference type="OrthoDB" id="5022096at2759"/>
<feature type="transmembrane region" description="Helical" evidence="7">
    <location>
        <begin position="147"/>
        <end position="170"/>
    </location>
</feature>
<proteinExistence type="inferred from homology"/>
<reference evidence="9 10" key="2">
    <citation type="submission" date="2020-04" db="EMBL/GenBank/DDBJ databases">
        <title>Genome sequencing and assembly of multiple isolates from the Colletotrichum gloeosporioides species complex.</title>
        <authorList>
            <person name="Gan P."/>
            <person name="Shirasu K."/>
        </authorList>
    </citation>
    <scope>NUCLEOTIDE SEQUENCE [LARGE SCALE GENOMIC DNA]</scope>
    <source>
        <strain evidence="9 10">Nara gc5</strain>
    </source>
</reference>
<comment type="caution">
    <text evidence="9">The sequence shown here is derived from an EMBL/GenBank/DDBJ whole genome shotgun (WGS) entry which is preliminary data.</text>
</comment>
<comment type="subcellular location">
    <subcellularLocation>
        <location evidence="1">Membrane</location>
        <topology evidence="1">Multi-pass membrane protein</topology>
    </subcellularLocation>
</comment>
<dbReference type="InParanoid" id="A0A7J6IRD5"/>
<dbReference type="InterPro" id="IPR052337">
    <property type="entry name" value="SAT4-like"/>
</dbReference>
<evidence type="ECO:0000256" key="4">
    <source>
        <dbReference type="ARBA" id="ARBA00023136"/>
    </source>
</evidence>
<feature type="transmembrane region" description="Helical" evidence="7">
    <location>
        <begin position="270"/>
        <end position="289"/>
    </location>
</feature>
<feature type="region of interest" description="Disordered" evidence="6">
    <location>
        <begin position="417"/>
        <end position="438"/>
    </location>
</feature>
<dbReference type="InterPro" id="IPR049326">
    <property type="entry name" value="Rhodopsin_dom_fungi"/>
</dbReference>
<sequence>MNPSPRGRSLAYYLVQQHQGFIPHVRHLQTDGGEPLKDSRFIAGITSRILEMSNAGSSELGADEKYEIAVSYGTIISTGVLAILVCSTRLYVRKYVINAFGIDDWACLVGLISVTMFNGVGLAIVHYGVGKHIQHVSQEHLEMWFLLYYICICIYLFVSLAVKSSILLLLRRVFPTPYIQHTTLGLMIFLVLFTISGSIVGAFQCTPPKYAYQLEFLMSPDRVKYCFSTDVTYGIFMYQAATLFACDIIIFLLPFPALVKLHIGSAKKTALLLVFGSGLVACIAPAIRFESIQFYKSGSSDTTYAGASSLYWMAIEYNLGLVAGSLAGLRPLVSKVVTALRSSRGNSAYKSNQFTPSYQLENCDNKHWNSSERSGTKNSRYQGDSVLEATVLGDRSSDDSGRQHILKTQSVSIITEESGDVSSLGNARLPWQGLDQKK</sequence>
<dbReference type="PANTHER" id="PTHR33048:SF55">
    <property type="entry name" value="INTEGRAL MEMBRANE PROTEIN"/>
    <property type="match status" value="1"/>
</dbReference>
<protein>
    <recommendedName>
        <fullName evidence="8">Rhodopsin domain-containing protein</fullName>
    </recommendedName>
</protein>
<evidence type="ECO:0000256" key="6">
    <source>
        <dbReference type="SAM" id="MobiDB-lite"/>
    </source>
</evidence>
<feature type="domain" description="Rhodopsin" evidence="8">
    <location>
        <begin position="89"/>
        <end position="335"/>
    </location>
</feature>
<dbReference type="GO" id="GO:0016020">
    <property type="term" value="C:membrane"/>
    <property type="evidence" value="ECO:0007669"/>
    <property type="project" value="UniProtKB-SubCell"/>
</dbReference>
<reference evidence="9 10" key="1">
    <citation type="submission" date="2012-08" db="EMBL/GenBank/DDBJ databases">
        <authorList>
            <person name="Gan P.H.P."/>
            <person name="Ikeda K."/>
            <person name="Irieda H."/>
            <person name="Narusaka M."/>
            <person name="O'Connell R.J."/>
            <person name="Narusaka Y."/>
            <person name="Takano Y."/>
            <person name="Kubo Y."/>
            <person name="Shirasu K."/>
        </authorList>
    </citation>
    <scope>NUCLEOTIDE SEQUENCE [LARGE SCALE GENOMIC DNA]</scope>
    <source>
        <strain evidence="9 10">Nara gc5</strain>
    </source>
</reference>
<evidence type="ECO:0000256" key="1">
    <source>
        <dbReference type="ARBA" id="ARBA00004141"/>
    </source>
</evidence>
<feature type="transmembrane region" description="Helical" evidence="7">
    <location>
        <begin position="309"/>
        <end position="333"/>
    </location>
</feature>
<dbReference type="Pfam" id="PF20684">
    <property type="entry name" value="Fung_rhodopsin"/>
    <property type="match status" value="1"/>
</dbReference>
<dbReference type="PANTHER" id="PTHR33048">
    <property type="entry name" value="PTH11-LIKE INTEGRAL MEMBRANE PROTEIN (AFU_ORTHOLOGUE AFUA_5G11245)"/>
    <property type="match status" value="1"/>
</dbReference>
<evidence type="ECO:0000256" key="3">
    <source>
        <dbReference type="ARBA" id="ARBA00022989"/>
    </source>
</evidence>
<feature type="transmembrane region" description="Helical" evidence="7">
    <location>
        <begin position="182"/>
        <end position="203"/>
    </location>
</feature>
<evidence type="ECO:0000256" key="2">
    <source>
        <dbReference type="ARBA" id="ARBA00022692"/>
    </source>
</evidence>
<gene>
    <name evidence="9" type="ORF">CGGC5_v012102</name>
</gene>
<name>A0A7J6IRD5_COLFN</name>
<dbReference type="RefSeq" id="XP_031889718.2">
    <property type="nucleotide sequence ID" value="XM_032030917.2"/>
</dbReference>
<feature type="transmembrane region" description="Helical" evidence="7">
    <location>
        <begin position="69"/>
        <end position="92"/>
    </location>
</feature>
<dbReference type="EMBL" id="ANPB02000007">
    <property type="protein sequence ID" value="KAF4479268.1"/>
    <property type="molecule type" value="Genomic_DNA"/>
</dbReference>
<evidence type="ECO:0000259" key="8">
    <source>
        <dbReference type="Pfam" id="PF20684"/>
    </source>
</evidence>
<dbReference type="Proteomes" id="UP000011096">
    <property type="component" value="Unassembled WGS sequence"/>
</dbReference>
<comment type="similarity">
    <text evidence="5">Belongs to the SAT4 family.</text>
</comment>
<dbReference type="GeneID" id="43614976"/>
<feature type="transmembrane region" description="Helical" evidence="7">
    <location>
        <begin position="235"/>
        <end position="258"/>
    </location>
</feature>